<evidence type="ECO:0000313" key="4">
    <source>
        <dbReference type="Proteomes" id="UP000538292"/>
    </source>
</evidence>
<dbReference type="InterPro" id="IPR012223">
    <property type="entry name" value="TEII"/>
</dbReference>
<dbReference type="EMBL" id="JACEOL010000003">
    <property type="protein sequence ID" value="MBA4600981.1"/>
    <property type="molecule type" value="Genomic_DNA"/>
</dbReference>
<evidence type="ECO:0000259" key="2">
    <source>
        <dbReference type="Pfam" id="PF00975"/>
    </source>
</evidence>
<comment type="caution">
    <text evidence="3">The sequence shown here is derived from an EMBL/GenBank/DDBJ whole genome shotgun (WGS) entry which is preliminary data.</text>
</comment>
<dbReference type="RefSeq" id="WP_181737011.1">
    <property type="nucleotide sequence ID" value="NZ_JACEOL010000003.1"/>
</dbReference>
<dbReference type="GO" id="GO:0008610">
    <property type="term" value="P:lipid biosynthetic process"/>
    <property type="evidence" value="ECO:0007669"/>
    <property type="project" value="TreeGrafter"/>
</dbReference>
<evidence type="ECO:0000313" key="3">
    <source>
        <dbReference type="EMBL" id="MBA4600981.1"/>
    </source>
</evidence>
<organism evidence="3 4">
    <name type="scientific">Thermoactinomyces mirandus</name>
    <dbReference type="NCBI Taxonomy" id="2756294"/>
    <lineage>
        <taxon>Bacteria</taxon>
        <taxon>Bacillati</taxon>
        <taxon>Bacillota</taxon>
        <taxon>Bacilli</taxon>
        <taxon>Bacillales</taxon>
        <taxon>Thermoactinomycetaceae</taxon>
        <taxon>Thermoactinomyces</taxon>
    </lineage>
</organism>
<evidence type="ECO:0000256" key="1">
    <source>
        <dbReference type="ARBA" id="ARBA00007169"/>
    </source>
</evidence>
<feature type="domain" description="Thioesterase" evidence="2">
    <location>
        <begin position="32"/>
        <end position="253"/>
    </location>
</feature>
<dbReference type="Proteomes" id="UP000538292">
    <property type="component" value="Unassembled WGS sequence"/>
</dbReference>
<dbReference type="Gene3D" id="3.40.50.1820">
    <property type="entry name" value="alpha/beta hydrolase"/>
    <property type="match status" value="1"/>
</dbReference>
<proteinExistence type="inferred from homology"/>
<dbReference type="InterPro" id="IPR029058">
    <property type="entry name" value="AB_hydrolase_fold"/>
</dbReference>
<dbReference type="SUPFAM" id="SSF53474">
    <property type="entry name" value="alpha/beta-Hydrolases"/>
    <property type="match status" value="1"/>
</dbReference>
<dbReference type="InterPro" id="IPR001031">
    <property type="entry name" value="Thioesterase"/>
</dbReference>
<keyword evidence="4" id="KW-1185">Reference proteome</keyword>
<gene>
    <name evidence="3" type="ORF">H2C83_01285</name>
</gene>
<dbReference type="Pfam" id="PF00975">
    <property type="entry name" value="Thioesterase"/>
    <property type="match status" value="1"/>
</dbReference>
<comment type="similarity">
    <text evidence="1">Belongs to the thioesterase family.</text>
</comment>
<dbReference type="PANTHER" id="PTHR11487">
    <property type="entry name" value="THIOESTERASE"/>
    <property type="match status" value="1"/>
</dbReference>
<accession>A0A7W2AQX6</accession>
<dbReference type="PANTHER" id="PTHR11487:SF0">
    <property type="entry name" value="S-ACYL FATTY ACID SYNTHASE THIOESTERASE, MEDIUM CHAIN"/>
    <property type="match status" value="1"/>
</dbReference>
<name>A0A7W2AQX6_9BACL</name>
<protein>
    <submittedName>
        <fullName evidence="3">Thioesterase</fullName>
    </submittedName>
</protein>
<sequence length="266" mass="30678">MNEEYTSESGKQEGWIFMLYGLKEIQKPKRFRLFALPYAGGSSYIYRQWEQSLPEEVDWCPVELPGRGRRMMEPLCRDIDSLVNDIYGQIKDQLDLPFAFYGYSMGSLLAYELSRLMHGKGKEPVALFVAACSAPHLPRSGENPADLPDGEFVERLRQFNGTPEEILQNEEMLQFFIPILRADFSIVYDYSCQWGVPLHCPIIAFGGTMDPDVPEASLTAWKKHTDASFQYHLYPGNHFFLNDYRESMLAVISRELEKLVQLKTDY</sequence>
<reference evidence="3 4" key="1">
    <citation type="submission" date="2020-07" db="EMBL/GenBank/DDBJ databases">
        <title>Thermoactinomyces phylogeny.</title>
        <authorList>
            <person name="Dunlap C."/>
        </authorList>
    </citation>
    <scope>NUCLEOTIDE SEQUENCE [LARGE SCALE GENOMIC DNA]</scope>
    <source>
        <strain evidence="3 4">AMNI-1</strain>
    </source>
</reference>
<dbReference type="AlphaFoldDB" id="A0A7W2AQX6"/>